<organism evidence="2 3">
    <name type="scientific">Perkinsus olseni</name>
    <name type="common">Perkinsus atlanticus</name>
    <dbReference type="NCBI Taxonomy" id="32597"/>
    <lineage>
        <taxon>Eukaryota</taxon>
        <taxon>Sar</taxon>
        <taxon>Alveolata</taxon>
        <taxon>Perkinsozoa</taxon>
        <taxon>Perkinsea</taxon>
        <taxon>Perkinsida</taxon>
        <taxon>Perkinsidae</taxon>
        <taxon>Perkinsus</taxon>
    </lineage>
</organism>
<evidence type="ECO:0000313" key="3">
    <source>
        <dbReference type="Proteomes" id="UP000570595"/>
    </source>
</evidence>
<accession>A0A7J6KUB2</accession>
<sequence length="357" mass="38566">MGRRGKKPGRKPGKLGATKRNKLRSLKHLIQATGAQIADEEWCLLKSRPPYNVIEVAGSWRARIYANHSANRRTHSPLGLFVRRSDEPSVMALAHRLGPQIVQWATDNLRMCAPPGDVSPDRSSPEEGDGDGDVPERSSAEESEGDRDVPERSSADEADEGNGEGDVPERSSAEESDGDGDVPERSSAEESDGDGDVPERSSAEESDGDRGVPERSSAEESAGDSDFPERSPAERSDGDHDVPERSSAEGGGQGCPLSEENLARHADMPAPMMKCAGWLESNGPFPIPLRSHYPPPPLTTPSEDSSTEGPPALMSTPSSAGASKGTSDTPPRKNRLRPMHRPDYRRLQRGSWHFVAR</sequence>
<evidence type="ECO:0000313" key="2">
    <source>
        <dbReference type="EMBL" id="KAF4650179.1"/>
    </source>
</evidence>
<feature type="compositionally biased region" description="Basic and acidic residues" evidence="1">
    <location>
        <begin position="134"/>
        <end position="155"/>
    </location>
</feature>
<feature type="region of interest" description="Disordered" evidence="1">
    <location>
        <begin position="112"/>
        <end position="263"/>
    </location>
</feature>
<reference evidence="2 3" key="1">
    <citation type="submission" date="2020-04" db="EMBL/GenBank/DDBJ databases">
        <title>Perkinsus olseni comparative genomics.</title>
        <authorList>
            <person name="Bogema D.R."/>
        </authorList>
    </citation>
    <scope>NUCLEOTIDE SEQUENCE [LARGE SCALE GENOMIC DNA]</scope>
    <source>
        <strain evidence="2">ATCC PRA-179</strain>
    </source>
</reference>
<protein>
    <submittedName>
        <fullName evidence="2">Uncharacterized protein</fullName>
    </submittedName>
</protein>
<dbReference type="AlphaFoldDB" id="A0A7J6KUB2"/>
<evidence type="ECO:0000256" key="1">
    <source>
        <dbReference type="SAM" id="MobiDB-lite"/>
    </source>
</evidence>
<gene>
    <name evidence="2" type="ORF">FOZ61_000597</name>
</gene>
<feature type="region of interest" description="Disordered" evidence="1">
    <location>
        <begin position="275"/>
        <end position="357"/>
    </location>
</feature>
<dbReference type="EMBL" id="JABAHT010001109">
    <property type="protein sequence ID" value="KAF4650179.1"/>
    <property type="molecule type" value="Genomic_DNA"/>
</dbReference>
<feature type="compositionally biased region" description="Polar residues" evidence="1">
    <location>
        <begin position="315"/>
        <end position="329"/>
    </location>
</feature>
<dbReference type="Proteomes" id="UP000570595">
    <property type="component" value="Unassembled WGS sequence"/>
</dbReference>
<proteinExistence type="predicted"/>
<feature type="compositionally biased region" description="Basic and acidic residues" evidence="1">
    <location>
        <begin position="197"/>
        <end position="218"/>
    </location>
</feature>
<name>A0A7J6KUB2_PEROL</name>
<comment type="caution">
    <text evidence="2">The sequence shown here is derived from an EMBL/GenBank/DDBJ whole genome shotgun (WGS) entry which is preliminary data.</text>
</comment>
<feature type="compositionally biased region" description="Basic and acidic residues" evidence="1">
    <location>
        <begin position="227"/>
        <end position="247"/>
    </location>
</feature>